<dbReference type="InterPro" id="IPR000600">
    <property type="entry name" value="ROK"/>
</dbReference>
<dbReference type="SUPFAM" id="SSF53067">
    <property type="entry name" value="Actin-like ATPase domain"/>
    <property type="match status" value="1"/>
</dbReference>
<comment type="caution">
    <text evidence="2">The sequence shown here is derived from an EMBL/GenBank/DDBJ whole genome shotgun (WGS) entry which is preliminary data.</text>
</comment>
<name>A0A367FE38_9ACTN</name>
<dbReference type="Gene3D" id="1.10.10.10">
    <property type="entry name" value="Winged helix-like DNA-binding domain superfamily/Winged helix DNA-binding domain"/>
    <property type="match status" value="1"/>
</dbReference>
<dbReference type="InterPro" id="IPR043129">
    <property type="entry name" value="ATPase_NBD"/>
</dbReference>
<dbReference type="InterPro" id="IPR036388">
    <property type="entry name" value="WH-like_DNA-bd_sf"/>
</dbReference>
<sequence>MASPERRTVRDLRRGNRAVLLRNLYFAGPASRQELSRLTGLSAASVSNVTGDLLAENIIVEAGMVDSDGGRPRTLLRVNREYGYAIGVDVGETHVHVELFDLDMNMHAKAEFTLRAAQHDADLVVRHVLAGIDAVLASAEATPAQVLGVGIGVPGIVESGPDALVHAQTFGWDGVPLGAKVRAGTSLPLYVDNGAKTMGQAELWFGSGRGFRHAIVVLIGSGVGASIITGGLTYRGANSSAGEWGHTKIAVGGRTCRCGARGCLEAYIGAQSILERAGLSAEIEREQAALGELVRSGAPVVLETIEYLGAGLANLINLFNPERIVIGGWAGLLLARHELVRIKAAVAENSLTQPYQTVSIVPGRLGADAVALGAATLVVDEFLLGAIPAAGDGSPANVTRLSG</sequence>
<dbReference type="RefSeq" id="WP_114030965.1">
    <property type="nucleotide sequence ID" value="NZ_QOIL01000013.1"/>
</dbReference>
<comment type="similarity">
    <text evidence="1">Belongs to the ROK (NagC/XylR) family.</text>
</comment>
<dbReference type="SUPFAM" id="SSF46785">
    <property type="entry name" value="Winged helix' DNA-binding domain"/>
    <property type="match status" value="1"/>
</dbReference>
<protein>
    <submittedName>
        <fullName evidence="2">ROK family protein</fullName>
    </submittedName>
</protein>
<dbReference type="EMBL" id="QOIL01000013">
    <property type="protein sequence ID" value="RCG28636.1"/>
    <property type="molecule type" value="Genomic_DNA"/>
</dbReference>
<evidence type="ECO:0000313" key="2">
    <source>
        <dbReference type="EMBL" id="RCG28636.1"/>
    </source>
</evidence>
<gene>
    <name evidence="2" type="ORF">DQ384_23120</name>
</gene>
<keyword evidence="3" id="KW-1185">Reference proteome</keyword>
<reference evidence="2 3" key="1">
    <citation type="submission" date="2018-06" db="EMBL/GenBank/DDBJ databases">
        <title>Sphaerisporangium craniellae sp. nov., isolated from a marine sponge in the South China Sea.</title>
        <authorList>
            <person name="Li L."/>
        </authorList>
    </citation>
    <scope>NUCLEOTIDE SEQUENCE [LARGE SCALE GENOMIC DNA]</scope>
    <source>
        <strain evidence="2 3">CCTCC AA 208026</strain>
    </source>
</reference>
<accession>A0A367FE38</accession>
<dbReference type="InterPro" id="IPR036390">
    <property type="entry name" value="WH_DNA-bd_sf"/>
</dbReference>
<dbReference type="Proteomes" id="UP000253094">
    <property type="component" value="Unassembled WGS sequence"/>
</dbReference>
<dbReference type="Gene3D" id="3.30.420.40">
    <property type="match status" value="2"/>
</dbReference>
<evidence type="ECO:0000313" key="3">
    <source>
        <dbReference type="Proteomes" id="UP000253094"/>
    </source>
</evidence>
<dbReference type="AlphaFoldDB" id="A0A367FE38"/>
<proteinExistence type="inferred from homology"/>
<dbReference type="Pfam" id="PF00480">
    <property type="entry name" value="ROK"/>
    <property type="match status" value="1"/>
</dbReference>
<organism evidence="2 3">
    <name type="scientific">Sphaerisporangium album</name>
    <dbReference type="NCBI Taxonomy" id="509200"/>
    <lineage>
        <taxon>Bacteria</taxon>
        <taxon>Bacillati</taxon>
        <taxon>Actinomycetota</taxon>
        <taxon>Actinomycetes</taxon>
        <taxon>Streptosporangiales</taxon>
        <taxon>Streptosporangiaceae</taxon>
        <taxon>Sphaerisporangium</taxon>
    </lineage>
</organism>
<dbReference type="OrthoDB" id="3534172at2"/>
<dbReference type="PANTHER" id="PTHR18964">
    <property type="entry name" value="ROK (REPRESSOR, ORF, KINASE) FAMILY"/>
    <property type="match status" value="1"/>
</dbReference>
<evidence type="ECO:0000256" key="1">
    <source>
        <dbReference type="ARBA" id="ARBA00006479"/>
    </source>
</evidence>
<dbReference type="PANTHER" id="PTHR18964:SF149">
    <property type="entry name" value="BIFUNCTIONAL UDP-N-ACETYLGLUCOSAMINE 2-EPIMERASE_N-ACETYLMANNOSAMINE KINASE"/>
    <property type="match status" value="1"/>
</dbReference>